<feature type="compositionally biased region" description="Polar residues" evidence="1">
    <location>
        <begin position="70"/>
        <end position="81"/>
    </location>
</feature>
<proteinExistence type="predicted"/>
<feature type="region of interest" description="Disordered" evidence="1">
    <location>
        <begin position="1"/>
        <end position="209"/>
    </location>
</feature>
<feature type="compositionally biased region" description="Low complexity" evidence="1">
    <location>
        <begin position="280"/>
        <end position="301"/>
    </location>
</feature>
<keyword evidence="3" id="KW-1185">Reference proteome</keyword>
<feature type="compositionally biased region" description="Low complexity" evidence="1">
    <location>
        <begin position="322"/>
        <end position="334"/>
    </location>
</feature>
<evidence type="ECO:0000313" key="2">
    <source>
        <dbReference type="EMBL" id="KNZ54466.1"/>
    </source>
</evidence>
<accession>A0A0L6V132</accession>
<reference evidence="2 3" key="1">
    <citation type="submission" date="2015-08" db="EMBL/GenBank/DDBJ databases">
        <title>Next Generation Sequencing and Analysis of the Genome of Puccinia sorghi L Schw, the Causal Agent of Maize Common Rust.</title>
        <authorList>
            <person name="Rochi L."/>
            <person name="Burguener G."/>
            <person name="Darino M."/>
            <person name="Turjanski A."/>
            <person name="Kreff E."/>
            <person name="Dieguez M.J."/>
            <person name="Sacco F."/>
        </authorList>
    </citation>
    <scope>NUCLEOTIDE SEQUENCE [LARGE SCALE GENOMIC DNA]</scope>
    <source>
        <strain evidence="2 3">RO10H11247</strain>
    </source>
</reference>
<feature type="compositionally biased region" description="Low complexity" evidence="1">
    <location>
        <begin position="99"/>
        <end position="111"/>
    </location>
</feature>
<dbReference type="EMBL" id="LAVV01007879">
    <property type="protein sequence ID" value="KNZ54466.1"/>
    <property type="molecule type" value="Genomic_DNA"/>
</dbReference>
<evidence type="ECO:0000313" key="3">
    <source>
        <dbReference type="Proteomes" id="UP000037035"/>
    </source>
</evidence>
<dbReference type="VEuPathDB" id="FungiDB:VP01_293g8"/>
<evidence type="ECO:0000256" key="1">
    <source>
        <dbReference type="SAM" id="MobiDB-lite"/>
    </source>
</evidence>
<feature type="compositionally biased region" description="Polar residues" evidence="1">
    <location>
        <begin position="384"/>
        <end position="396"/>
    </location>
</feature>
<gene>
    <name evidence="2" type="ORF">VP01_293g8</name>
</gene>
<feature type="compositionally biased region" description="Gly residues" evidence="1">
    <location>
        <begin position="39"/>
        <end position="67"/>
    </location>
</feature>
<feature type="compositionally biased region" description="Pro residues" evidence="1">
    <location>
        <begin position="185"/>
        <end position="199"/>
    </location>
</feature>
<sequence>MSMIKAKTKVSMSVIEPKKLPSYSPTSIDEGPSFSAGGSKYGGFGSESLGGGGGGGGGHDDWNGGGSSSRDQYTSGSGTFKQSDDFEEYDAGEWEDRPAASASRTSPSTARGSISSNRNPSISVSMKKPAQNPPAAPPKAKEVDLFSMGDDDDFTSPAAPSSTHASKSDNVGVSLDDEFDDFQSAPPPSNFGATSPPPVSGSSTGTKPNVFELLSATPSAPSAMANPGLSGMFGGNANTMSSQTAPANANMFGSSMMQPMMMNNNPVNNTQAVRPAVYSNSTGMSSSTTSATNANNRGAGAKTSKPGGGDQFDDLFSFAGLTNTKSSTNSTGSGQPKMSMAAMAREQSSASIWGAASTPAAAPKQPASMGAPMGFAAPAATGGSASMANNNDDLLL</sequence>
<name>A0A0L6V132_9BASI</name>
<feature type="compositionally biased region" description="Low complexity" evidence="1">
    <location>
        <begin position="155"/>
        <end position="165"/>
    </location>
</feature>
<feature type="compositionally biased region" description="Low complexity" evidence="1">
    <location>
        <begin position="366"/>
        <end position="383"/>
    </location>
</feature>
<feature type="compositionally biased region" description="Polar residues" evidence="1">
    <location>
        <begin position="112"/>
        <end position="124"/>
    </location>
</feature>
<dbReference type="Proteomes" id="UP000037035">
    <property type="component" value="Unassembled WGS sequence"/>
</dbReference>
<evidence type="ECO:0008006" key="4">
    <source>
        <dbReference type="Google" id="ProtNLM"/>
    </source>
</evidence>
<dbReference type="STRING" id="27349.A0A0L6V132"/>
<dbReference type="OrthoDB" id="4033880at2759"/>
<organism evidence="2 3">
    <name type="scientific">Puccinia sorghi</name>
    <dbReference type="NCBI Taxonomy" id="27349"/>
    <lineage>
        <taxon>Eukaryota</taxon>
        <taxon>Fungi</taxon>
        <taxon>Dikarya</taxon>
        <taxon>Basidiomycota</taxon>
        <taxon>Pucciniomycotina</taxon>
        <taxon>Pucciniomycetes</taxon>
        <taxon>Pucciniales</taxon>
        <taxon>Pucciniaceae</taxon>
        <taxon>Puccinia</taxon>
    </lineage>
</organism>
<comment type="caution">
    <text evidence="2">The sequence shown here is derived from an EMBL/GenBank/DDBJ whole genome shotgun (WGS) entry which is preliminary data.</text>
</comment>
<dbReference type="AlphaFoldDB" id="A0A0L6V132"/>
<feature type="region of interest" description="Disordered" evidence="1">
    <location>
        <begin position="280"/>
        <end position="396"/>
    </location>
</feature>
<protein>
    <recommendedName>
        <fullName evidence="4">ENTH domain-containing protein</fullName>
    </recommendedName>
</protein>